<dbReference type="InParanoid" id="A0A4R5DCI3"/>
<feature type="region of interest" description="Disordered" evidence="1">
    <location>
        <begin position="71"/>
        <end position="95"/>
    </location>
</feature>
<protein>
    <submittedName>
        <fullName evidence="2">Uncharacterized protein</fullName>
    </submittedName>
</protein>
<name>A0A4R5DCI3_9ACTN</name>
<accession>A0A4R5DCI3</accession>
<dbReference type="OrthoDB" id="5190993at2"/>
<organism evidence="2 3">
    <name type="scientific">Jiangella asiatica</name>
    <dbReference type="NCBI Taxonomy" id="2530372"/>
    <lineage>
        <taxon>Bacteria</taxon>
        <taxon>Bacillati</taxon>
        <taxon>Actinomycetota</taxon>
        <taxon>Actinomycetes</taxon>
        <taxon>Jiangellales</taxon>
        <taxon>Jiangellaceae</taxon>
        <taxon>Jiangella</taxon>
    </lineage>
</organism>
<gene>
    <name evidence="2" type="ORF">E1269_13895</name>
</gene>
<keyword evidence="3" id="KW-1185">Reference proteome</keyword>
<evidence type="ECO:0000313" key="3">
    <source>
        <dbReference type="Proteomes" id="UP000294739"/>
    </source>
</evidence>
<dbReference type="EMBL" id="SMKZ01000017">
    <property type="protein sequence ID" value="TDE09710.1"/>
    <property type="molecule type" value="Genomic_DNA"/>
</dbReference>
<dbReference type="Proteomes" id="UP000294739">
    <property type="component" value="Unassembled WGS sequence"/>
</dbReference>
<evidence type="ECO:0000313" key="2">
    <source>
        <dbReference type="EMBL" id="TDE09710.1"/>
    </source>
</evidence>
<sequence length="95" mass="10322">MTDLIAELNQALYLATPAERRAFMSALLPTISRWLTESVESCAEASEDERQWPDVVAAQLIEPVSATIRRVKGAGPAPERGAPWASDPVGTNERS</sequence>
<reference evidence="2 3" key="1">
    <citation type="submission" date="2019-03" db="EMBL/GenBank/DDBJ databases">
        <title>Draft genome sequences of novel Actinobacteria.</title>
        <authorList>
            <person name="Sahin N."/>
            <person name="Ay H."/>
            <person name="Saygin H."/>
        </authorList>
    </citation>
    <scope>NUCLEOTIDE SEQUENCE [LARGE SCALE GENOMIC DNA]</scope>
    <source>
        <strain evidence="2 3">5K138</strain>
    </source>
</reference>
<comment type="caution">
    <text evidence="2">The sequence shown here is derived from an EMBL/GenBank/DDBJ whole genome shotgun (WGS) entry which is preliminary data.</text>
</comment>
<dbReference type="RefSeq" id="WP_131895418.1">
    <property type="nucleotide sequence ID" value="NZ_SMKZ01000017.1"/>
</dbReference>
<dbReference type="AlphaFoldDB" id="A0A4R5DCI3"/>
<evidence type="ECO:0000256" key="1">
    <source>
        <dbReference type="SAM" id="MobiDB-lite"/>
    </source>
</evidence>
<proteinExistence type="predicted"/>